<protein>
    <submittedName>
        <fullName evidence="11">ATP-binding cassette subfamily C protein CydC</fullName>
    </submittedName>
</protein>
<dbReference type="AlphaFoldDB" id="A0A4Q7N9N3"/>
<keyword evidence="6 8" id="KW-1133">Transmembrane helix</keyword>
<evidence type="ECO:0000256" key="3">
    <source>
        <dbReference type="ARBA" id="ARBA00022692"/>
    </source>
</evidence>
<feature type="transmembrane region" description="Helical" evidence="8">
    <location>
        <begin position="20"/>
        <end position="38"/>
    </location>
</feature>
<sequence length="561" mass="58341">MKASIHAVLRLFFADRRRLLWGGVALAALTVFAGMGLLGLSGWFITATALAGLAAGTALAFDVFTPGAGIRLLALVRTAARYGERVVTHDAALAVIAALRPRLFAGWARPEAARRLLARPARLLFRLTADADALDVLYLRLLVPAGAACAAIALVGVMLGAISLPLGLGMAGWLLATGAGILAWTARRSRRAACRRAYAIEALRAQAIDLVSGQTELAMAGRLAAQCRILARTEHRLATADDAINRADAQGGFLQAVAGTVALAATLAACVLLVAGSAIGAPVAALALLLVLASAEPLTPLRRGTLELGRTLLAVRRLAPRLEAPESGPAPAASGDILLEHASLHHGDRPGLHAHAALEGITLAIRPGERVAVVGPSGAGKSTLLALVAGERLPSTGRVLAPASCLLTQRTELFQDSVRDNLRLARIDAGDDALWAALRAAGLEQTIAALPAGLDTRLGEGGLGLSAGQARRLALARLFLRPTQLWLLDEPTEGLDAPTARDVVARLAGQAHGRTLLIATHIRREAALADRIVVLAAGTVAADLRRGTPAFEHRLHTLRPD</sequence>
<dbReference type="SUPFAM" id="SSF52540">
    <property type="entry name" value="P-loop containing nucleoside triphosphate hydrolases"/>
    <property type="match status" value="1"/>
</dbReference>
<feature type="domain" description="ABC transmembrane type-1" evidence="10">
    <location>
        <begin position="21"/>
        <end position="310"/>
    </location>
</feature>
<evidence type="ECO:0000256" key="7">
    <source>
        <dbReference type="ARBA" id="ARBA00023136"/>
    </source>
</evidence>
<comment type="subcellular location">
    <subcellularLocation>
        <location evidence="1">Cell membrane</location>
        <topology evidence="1">Multi-pass membrane protein</topology>
    </subcellularLocation>
</comment>
<dbReference type="GO" id="GO:0005886">
    <property type="term" value="C:plasma membrane"/>
    <property type="evidence" value="ECO:0007669"/>
    <property type="project" value="UniProtKB-SubCell"/>
</dbReference>
<organism evidence="11 12">
    <name type="scientific">Pigmentiphaga kullae</name>
    <dbReference type="NCBI Taxonomy" id="151784"/>
    <lineage>
        <taxon>Bacteria</taxon>
        <taxon>Pseudomonadati</taxon>
        <taxon>Pseudomonadota</taxon>
        <taxon>Betaproteobacteria</taxon>
        <taxon>Burkholderiales</taxon>
        <taxon>Alcaligenaceae</taxon>
        <taxon>Pigmentiphaga</taxon>
    </lineage>
</organism>
<keyword evidence="3 8" id="KW-0812">Transmembrane</keyword>
<evidence type="ECO:0000256" key="5">
    <source>
        <dbReference type="ARBA" id="ARBA00022840"/>
    </source>
</evidence>
<dbReference type="Pfam" id="PF00005">
    <property type="entry name" value="ABC_tran"/>
    <property type="match status" value="1"/>
</dbReference>
<keyword evidence="5 11" id="KW-0067">ATP-binding</keyword>
<keyword evidence="7 8" id="KW-0472">Membrane</keyword>
<dbReference type="Proteomes" id="UP000292445">
    <property type="component" value="Unassembled WGS sequence"/>
</dbReference>
<keyword evidence="4" id="KW-0547">Nucleotide-binding</keyword>
<evidence type="ECO:0000313" key="11">
    <source>
        <dbReference type="EMBL" id="RZS78789.1"/>
    </source>
</evidence>
<dbReference type="InterPro" id="IPR039421">
    <property type="entry name" value="Type_1_exporter"/>
</dbReference>
<dbReference type="SUPFAM" id="SSF90123">
    <property type="entry name" value="ABC transporter transmembrane region"/>
    <property type="match status" value="1"/>
</dbReference>
<feature type="transmembrane region" description="Helical" evidence="8">
    <location>
        <begin position="281"/>
        <end position="301"/>
    </location>
</feature>
<dbReference type="InterPro" id="IPR036640">
    <property type="entry name" value="ABC1_TM_sf"/>
</dbReference>
<reference evidence="11 12" key="1">
    <citation type="submission" date="2019-02" db="EMBL/GenBank/DDBJ databases">
        <title>Genomic Encyclopedia of Type Strains, Phase IV (KMG-IV): sequencing the most valuable type-strain genomes for metagenomic binning, comparative biology and taxonomic classification.</title>
        <authorList>
            <person name="Goeker M."/>
        </authorList>
    </citation>
    <scope>NUCLEOTIDE SEQUENCE [LARGE SCALE GENOMIC DNA]</scope>
    <source>
        <strain evidence="11 12">K24</strain>
    </source>
</reference>
<evidence type="ECO:0000259" key="10">
    <source>
        <dbReference type="PROSITE" id="PS50929"/>
    </source>
</evidence>
<dbReference type="OrthoDB" id="9802264at2"/>
<dbReference type="InterPro" id="IPR017871">
    <property type="entry name" value="ABC_transporter-like_CS"/>
</dbReference>
<evidence type="ECO:0000256" key="4">
    <source>
        <dbReference type="ARBA" id="ARBA00022741"/>
    </source>
</evidence>
<dbReference type="PANTHER" id="PTHR24221:SF654">
    <property type="entry name" value="ATP-BINDING CASSETTE SUB-FAMILY B MEMBER 6"/>
    <property type="match status" value="1"/>
</dbReference>
<dbReference type="GO" id="GO:0016887">
    <property type="term" value="F:ATP hydrolysis activity"/>
    <property type="evidence" value="ECO:0007669"/>
    <property type="project" value="InterPro"/>
</dbReference>
<dbReference type="RefSeq" id="WP_130361744.1">
    <property type="nucleotide sequence ID" value="NZ_SGXC01000003.1"/>
</dbReference>
<dbReference type="PROSITE" id="PS50929">
    <property type="entry name" value="ABC_TM1F"/>
    <property type="match status" value="1"/>
</dbReference>
<dbReference type="InterPro" id="IPR003593">
    <property type="entry name" value="AAA+_ATPase"/>
</dbReference>
<dbReference type="InterPro" id="IPR011527">
    <property type="entry name" value="ABC1_TM_dom"/>
</dbReference>
<dbReference type="PROSITE" id="PS50893">
    <property type="entry name" value="ABC_TRANSPORTER_2"/>
    <property type="match status" value="1"/>
</dbReference>
<evidence type="ECO:0000256" key="1">
    <source>
        <dbReference type="ARBA" id="ARBA00004651"/>
    </source>
</evidence>
<evidence type="ECO:0000313" key="12">
    <source>
        <dbReference type="Proteomes" id="UP000292445"/>
    </source>
</evidence>
<feature type="domain" description="ABC transporter" evidence="9">
    <location>
        <begin position="339"/>
        <end position="558"/>
    </location>
</feature>
<dbReference type="InterPro" id="IPR003439">
    <property type="entry name" value="ABC_transporter-like_ATP-bd"/>
</dbReference>
<dbReference type="Gene3D" id="3.40.50.300">
    <property type="entry name" value="P-loop containing nucleotide triphosphate hydrolases"/>
    <property type="match status" value="1"/>
</dbReference>
<name>A0A4Q7N9N3_9BURK</name>
<proteinExistence type="predicted"/>
<dbReference type="EMBL" id="SGXC01000003">
    <property type="protein sequence ID" value="RZS78789.1"/>
    <property type="molecule type" value="Genomic_DNA"/>
</dbReference>
<dbReference type="GO" id="GO:0034040">
    <property type="term" value="F:ATPase-coupled lipid transmembrane transporter activity"/>
    <property type="evidence" value="ECO:0007669"/>
    <property type="project" value="TreeGrafter"/>
</dbReference>
<evidence type="ECO:0000256" key="2">
    <source>
        <dbReference type="ARBA" id="ARBA00022475"/>
    </source>
</evidence>
<dbReference type="GO" id="GO:0005524">
    <property type="term" value="F:ATP binding"/>
    <property type="evidence" value="ECO:0007669"/>
    <property type="project" value="UniProtKB-KW"/>
</dbReference>
<keyword evidence="12" id="KW-1185">Reference proteome</keyword>
<comment type="caution">
    <text evidence="11">The sequence shown here is derived from an EMBL/GenBank/DDBJ whole genome shotgun (WGS) entry which is preliminary data.</text>
</comment>
<feature type="transmembrane region" description="Helical" evidence="8">
    <location>
        <begin position="141"/>
        <end position="162"/>
    </location>
</feature>
<evidence type="ECO:0000256" key="6">
    <source>
        <dbReference type="ARBA" id="ARBA00022989"/>
    </source>
</evidence>
<accession>A0A4Q7N9N3</accession>
<dbReference type="SMART" id="SM00382">
    <property type="entry name" value="AAA"/>
    <property type="match status" value="1"/>
</dbReference>
<dbReference type="InterPro" id="IPR027417">
    <property type="entry name" value="P-loop_NTPase"/>
</dbReference>
<evidence type="ECO:0000256" key="8">
    <source>
        <dbReference type="SAM" id="Phobius"/>
    </source>
</evidence>
<feature type="transmembrane region" description="Helical" evidence="8">
    <location>
        <begin position="44"/>
        <end position="64"/>
    </location>
</feature>
<keyword evidence="2" id="KW-1003">Cell membrane</keyword>
<dbReference type="PANTHER" id="PTHR24221">
    <property type="entry name" value="ATP-BINDING CASSETTE SUB-FAMILY B"/>
    <property type="match status" value="1"/>
</dbReference>
<evidence type="ECO:0000259" key="9">
    <source>
        <dbReference type="PROSITE" id="PS50893"/>
    </source>
</evidence>
<dbReference type="PROSITE" id="PS00211">
    <property type="entry name" value="ABC_TRANSPORTER_1"/>
    <property type="match status" value="1"/>
</dbReference>
<feature type="transmembrane region" description="Helical" evidence="8">
    <location>
        <begin position="168"/>
        <end position="186"/>
    </location>
</feature>
<gene>
    <name evidence="11" type="ORF">EV675_5446</name>
</gene>
<dbReference type="Gene3D" id="1.20.1560.10">
    <property type="entry name" value="ABC transporter type 1, transmembrane domain"/>
    <property type="match status" value="1"/>
</dbReference>
<dbReference type="GO" id="GO:0140359">
    <property type="term" value="F:ABC-type transporter activity"/>
    <property type="evidence" value="ECO:0007669"/>
    <property type="project" value="InterPro"/>
</dbReference>